<evidence type="ECO:0000313" key="11">
    <source>
        <dbReference type="EMBL" id="RUS81772.1"/>
    </source>
</evidence>
<accession>A0A3S0ZLJ6</accession>
<keyword evidence="4" id="KW-0808">Transferase</keyword>
<dbReference type="EMBL" id="RQTK01000321">
    <property type="protein sequence ID" value="RUS81772.1"/>
    <property type="molecule type" value="Genomic_DNA"/>
</dbReference>
<gene>
    <name evidence="11" type="ORF">EGW08_010464</name>
</gene>
<proteinExistence type="inferred from homology"/>
<evidence type="ECO:0000256" key="10">
    <source>
        <dbReference type="RuleBase" id="RU363063"/>
    </source>
</evidence>
<keyword evidence="9" id="KW-0472">Membrane</keyword>
<sequence>MVFNLNENHDADDLPKSARAKALTKSTVQMSKGEFGAEQEPARLFVKESPSNDGKAFAQLGIKLVNISLYDKSTKFNSSFRFPLFNGIKLKTVAGADGLKTSWLKGSKILQTKMSMHQTTNVSSYSTNKSVSISKINSVEESRAAGKRTRATIRLSETVQNQEDKPVLMTTNINSIVSTQHTDSFTDLYLAIIIVSRPENMLHRLATRKTWARNARALGTVLRFIVGRDPSWDSLVEEESDFHKDLIILEEDDVYDLLPTKVLEGLTWALRQDVRPEYVMKVDDDSIVNLPYLLTELHSMIINSTQILGAICKNAPVVRDPSDKWSVSVLDYPLDRYPTYAAGGGYVMSSEAASAVLRARSHSLGSFHLEDVFITGVLAAKAGLSHVAHHGFSYWSDAKAQPCDFIQNKRIISVGHTSVDMNAMFAKTVAMIQAGGSEACDNLQRSSPSSFV</sequence>
<dbReference type="Gene3D" id="3.90.550.50">
    <property type="match status" value="1"/>
</dbReference>
<keyword evidence="5" id="KW-0812">Transmembrane</keyword>
<comment type="caution">
    <text evidence="11">The sequence shown here is derived from an EMBL/GenBank/DDBJ whole genome shotgun (WGS) entry which is preliminary data.</text>
</comment>
<dbReference type="Proteomes" id="UP000271974">
    <property type="component" value="Unassembled WGS sequence"/>
</dbReference>
<keyword evidence="3 10" id="KW-0328">Glycosyltransferase</keyword>
<evidence type="ECO:0000256" key="8">
    <source>
        <dbReference type="ARBA" id="ARBA00023034"/>
    </source>
</evidence>
<keyword evidence="6" id="KW-0735">Signal-anchor</keyword>
<dbReference type="EC" id="2.4.1.-" evidence="10"/>
<evidence type="ECO:0000256" key="1">
    <source>
        <dbReference type="ARBA" id="ARBA00004323"/>
    </source>
</evidence>
<dbReference type="GO" id="GO:0008499">
    <property type="term" value="F:N-acetyl-beta-D-glucosaminide beta-(1,3)-galactosyltransferase activity"/>
    <property type="evidence" value="ECO:0007669"/>
    <property type="project" value="TreeGrafter"/>
</dbReference>
<dbReference type="InterPro" id="IPR002659">
    <property type="entry name" value="Glyco_trans_31"/>
</dbReference>
<dbReference type="OrthoDB" id="5512589at2759"/>
<protein>
    <recommendedName>
        <fullName evidence="10">Hexosyltransferase</fullName>
        <ecNumber evidence="10">2.4.1.-</ecNumber>
    </recommendedName>
</protein>
<reference evidence="11 12" key="1">
    <citation type="submission" date="2019-01" db="EMBL/GenBank/DDBJ databases">
        <title>A draft genome assembly of the solar-powered sea slug Elysia chlorotica.</title>
        <authorList>
            <person name="Cai H."/>
            <person name="Li Q."/>
            <person name="Fang X."/>
            <person name="Li J."/>
            <person name="Curtis N.E."/>
            <person name="Altenburger A."/>
            <person name="Shibata T."/>
            <person name="Feng M."/>
            <person name="Maeda T."/>
            <person name="Schwartz J.A."/>
            <person name="Shigenobu S."/>
            <person name="Lundholm N."/>
            <person name="Nishiyama T."/>
            <person name="Yang H."/>
            <person name="Hasebe M."/>
            <person name="Li S."/>
            <person name="Pierce S.K."/>
            <person name="Wang J."/>
        </authorList>
    </citation>
    <scope>NUCLEOTIDE SEQUENCE [LARGE SCALE GENOMIC DNA]</scope>
    <source>
        <strain evidence="11">EC2010</strain>
        <tissue evidence="11">Whole organism of an adult</tissue>
    </source>
</reference>
<evidence type="ECO:0000256" key="2">
    <source>
        <dbReference type="ARBA" id="ARBA00008661"/>
    </source>
</evidence>
<organism evidence="11 12">
    <name type="scientific">Elysia chlorotica</name>
    <name type="common">Eastern emerald elysia</name>
    <name type="synonym">Sea slug</name>
    <dbReference type="NCBI Taxonomy" id="188477"/>
    <lineage>
        <taxon>Eukaryota</taxon>
        <taxon>Metazoa</taxon>
        <taxon>Spiralia</taxon>
        <taxon>Lophotrochozoa</taxon>
        <taxon>Mollusca</taxon>
        <taxon>Gastropoda</taxon>
        <taxon>Heterobranchia</taxon>
        <taxon>Euthyneura</taxon>
        <taxon>Panpulmonata</taxon>
        <taxon>Sacoglossa</taxon>
        <taxon>Placobranchoidea</taxon>
        <taxon>Plakobranchidae</taxon>
        <taxon>Elysia</taxon>
    </lineage>
</organism>
<keyword evidence="12" id="KW-1185">Reference proteome</keyword>
<evidence type="ECO:0000256" key="5">
    <source>
        <dbReference type="ARBA" id="ARBA00022692"/>
    </source>
</evidence>
<comment type="similarity">
    <text evidence="2 10">Belongs to the glycosyltransferase 31 family.</text>
</comment>
<evidence type="ECO:0000256" key="9">
    <source>
        <dbReference type="ARBA" id="ARBA00023136"/>
    </source>
</evidence>
<dbReference type="STRING" id="188477.A0A3S0ZLJ6"/>
<dbReference type="AlphaFoldDB" id="A0A3S0ZLJ6"/>
<dbReference type="PANTHER" id="PTHR11214">
    <property type="entry name" value="BETA-1,3-N-ACETYLGLUCOSAMINYLTRANSFERASE"/>
    <property type="match status" value="1"/>
</dbReference>
<comment type="subcellular location">
    <subcellularLocation>
        <location evidence="1 10">Golgi apparatus membrane</location>
        <topology evidence="1 10">Single-pass type II membrane protein</topology>
    </subcellularLocation>
</comment>
<dbReference type="PANTHER" id="PTHR11214:SF376">
    <property type="entry name" value="HEXOSYLTRANSFERASE"/>
    <property type="match status" value="1"/>
</dbReference>
<name>A0A3S0ZLJ6_ELYCH</name>
<evidence type="ECO:0000256" key="3">
    <source>
        <dbReference type="ARBA" id="ARBA00022676"/>
    </source>
</evidence>
<evidence type="ECO:0000313" key="12">
    <source>
        <dbReference type="Proteomes" id="UP000271974"/>
    </source>
</evidence>
<evidence type="ECO:0000256" key="6">
    <source>
        <dbReference type="ARBA" id="ARBA00022968"/>
    </source>
</evidence>
<dbReference type="GO" id="GO:0006493">
    <property type="term" value="P:protein O-linked glycosylation"/>
    <property type="evidence" value="ECO:0007669"/>
    <property type="project" value="TreeGrafter"/>
</dbReference>
<dbReference type="Pfam" id="PF01762">
    <property type="entry name" value="Galactosyl_T"/>
    <property type="match status" value="1"/>
</dbReference>
<dbReference type="GO" id="GO:0000139">
    <property type="term" value="C:Golgi membrane"/>
    <property type="evidence" value="ECO:0007669"/>
    <property type="project" value="UniProtKB-SubCell"/>
</dbReference>
<keyword evidence="8 10" id="KW-0333">Golgi apparatus</keyword>
<evidence type="ECO:0000256" key="7">
    <source>
        <dbReference type="ARBA" id="ARBA00022989"/>
    </source>
</evidence>
<keyword evidence="7" id="KW-1133">Transmembrane helix</keyword>
<evidence type="ECO:0000256" key="4">
    <source>
        <dbReference type="ARBA" id="ARBA00022679"/>
    </source>
</evidence>